<organism evidence="2 3">
    <name type="scientific">Endocarpon pusillum (strain Z07020 / HMAS-L-300199)</name>
    <name type="common">Lichen-forming fungus</name>
    <dbReference type="NCBI Taxonomy" id="1263415"/>
    <lineage>
        <taxon>Eukaryota</taxon>
        <taxon>Fungi</taxon>
        <taxon>Dikarya</taxon>
        <taxon>Ascomycota</taxon>
        <taxon>Pezizomycotina</taxon>
        <taxon>Eurotiomycetes</taxon>
        <taxon>Chaetothyriomycetidae</taxon>
        <taxon>Verrucariales</taxon>
        <taxon>Verrucariaceae</taxon>
        <taxon>Endocarpon</taxon>
    </lineage>
</organism>
<feature type="compositionally biased region" description="Polar residues" evidence="1">
    <location>
        <begin position="77"/>
        <end position="99"/>
    </location>
</feature>
<feature type="compositionally biased region" description="Low complexity" evidence="1">
    <location>
        <begin position="22"/>
        <end position="34"/>
    </location>
</feature>
<dbReference type="HOGENOM" id="CLU_042426_1_0_1"/>
<dbReference type="OrthoDB" id="5405654at2759"/>
<protein>
    <submittedName>
        <fullName evidence="2">Uncharacterized protein</fullName>
    </submittedName>
</protein>
<dbReference type="GeneID" id="19238546"/>
<gene>
    <name evidence="2" type="ORF">EPUS_03505</name>
</gene>
<feature type="region of interest" description="Disordered" evidence="1">
    <location>
        <begin position="1"/>
        <end position="48"/>
    </location>
</feature>
<dbReference type="PANTHER" id="PTHR42053:SF1">
    <property type="match status" value="1"/>
</dbReference>
<proteinExistence type="predicted"/>
<dbReference type="RefSeq" id="XP_007803052.1">
    <property type="nucleotide sequence ID" value="XM_007804861.1"/>
</dbReference>
<accession>U1HM34</accession>
<dbReference type="EMBL" id="KE721224">
    <property type="protein sequence ID" value="ERF71350.1"/>
    <property type="molecule type" value="Genomic_DNA"/>
</dbReference>
<feature type="region of interest" description="Disordered" evidence="1">
    <location>
        <begin position="63"/>
        <end position="159"/>
    </location>
</feature>
<evidence type="ECO:0000313" key="3">
    <source>
        <dbReference type="Proteomes" id="UP000019373"/>
    </source>
</evidence>
<dbReference type="eggNOG" id="ENOG502SFH4">
    <property type="taxonomic scope" value="Eukaryota"/>
</dbReference>
<dbReference type="PANTHER" id="PTHR42053">
    <property type="match status" value="1"/>
</dbReference>
<dbReference type="OMA" id="TPMSATY"/>
<sequence>MPAAVAKPVLPPLQTPKSSTFPSEILSPLPSSLSTVKQEEDMRTPITPPVAYTDFLKTLTPVLSTASPRSALPRSYSFESSSGKSTPTSEPSTANSGSFPFSRRDTHKSPPASAATVPKSPFTHHRSARSPTDLRRIRIPPSPLCSPGNDSPRSASINAMRSPFSPADWALDSNGTRYFETPRSACVRPVSVRSVVTRTVTYKRTPPLEPAPKGKKRKMSEKSMSPQPVLATTPPTAVA</sequence>
<name>U1HM34_ENDPU</name>
<feature type="region of interest" description="Disordered" evidence="1">
    <location>
        <begin position="203"/>
        <end position="239"/>
    </location>
</feature>
<keyword evidence="3" id="KW-1185">Reference proteome</keyword>
<evidence type="ECO:0000256" key="1">
    <source>
        <dbReference type="SAM" id="MobiDB-lite"/>
    </source>
</evidence>
<feature type="compositionally biased region" description="Polar residues" evidence="1">
    <location>
        <begin position="148"/>
        <end position="159"/>
    </location>
</feature>
<evidence type="ECO:0000313" key="2">
    <source>
        <dbReference type="EMBL" id="ERF71350.1"/>
    </source>
</evidence>
<dbReference type="Proteomes" id="UP000019373">
    <property type="component" value="Unassembled WGS sequence"/>
</dbReference>
<reference evidence="3" key="1">
    <citation type="journal article" date="2014" name="BMC Genomics">
        <title>Genome characteristics reveal the impact of lichenization on lichen-forming fungus Endocarpon pusillum Hedwig (Verrucariales, Ascomycota).</title>
        <authorList>
            <person name="Wang Y.-Y."/>
            <person name="Liu B."/>
            <person name="Zhang X.-Y."/>
            <person name="Zhou Q.-M."/>
            <person name="Zhang T."/>
            <person name="Li H."/>
            <person name="Yu Y.-F."/>
            <person name="Zhang X.-L."/>
            <person name="Hao X.-Y."/>
            <person name="Wang M."/>
            <person name="Wang L."/>
            <person name="Wei J.-C."/>
        </authorList>
    </citation>
    <scope>NUCLEOTIDE SEQUENCE [LARGE SCALE GENOMIC DNA]</scope>
    <source>
        <strain evidence="3">Z07020 / HMAS-L-300199</strain>
    </source>
</reference>
<dbReference type="AlphaFoldDB" id="U1HM34"/>